<dbReference type="AlphaFoldDB" id="A0A7D6VI97"/>
<dbReference type="UniPathway" id="UPA00148">
    <property type="reaction ID" value="UER00236"/>
</dbReference>
<dbReference type="NCBIfam" id="NF000996">
    <property type="entry name" value="PRK00105.1"/>
    <property type="match status" value="1"/>
</dbReference>
<dbReference type="HAMAP" id="MF_00230">
    <property type="entry name" value="CobT"/>
    <property type="match status" value="1"/>
</dbReference>
<organism evidence="13 14">
    <name type="scientific">Nocardia huaxiensis</name>
    <dbReference type="NCBI Taxonomy" id="2755382"/>
    <lineage>
        <taxon>Bacteria</taxon>
        <taxon>Bacillati</taxon>
        <taxon>Actinomycetota</taxon>
        <taxon>Actinomycetes</taxon>
        <taxon>Mycobacteriales</taxon>
        <taxon>Nocardiaceae</taxon>
        <taxon>Nocardia</taxon>
    </lineage>
</organism>
<dbReference type="Gene3D" id="3.40.50.10210">
    <property type="match status" value="1"/>
</dbReference>
<dbReference type="Pfam" id="PF02283">
    <property type="entry name" value="CobU"/>
    <property type="match status" value="1"/>
</dbReference>
<gene>
    <name evidence="11 13" type="primary">cobT</name>
    <name evidence="13" type="ORF">H0264_15910</name>
</gene>
<evidence type="ECO:0000256" key="7">
    <source>
        <dbReference type="ARBA" id="ARBA00022676"/>
    </source>
</evidence>
<evidence type="ECO:0000256" key="10">
    <source>
        <dbReference type="ARBA" id="ARBA00047340"/>
    </source>
</evidence>
<protein>
    <recommendedName>
        <fullName evidence="5 11">Nicotinate-nucleotide--dimethylbenzimidazole phosphoribosyltransferase</fullName>
        <shortName evidence="11">NN:DBI PRT</shortName>
        <ecNumber evidence="4 11">2.4.2.21</ecNumber>
    </recommendedName>
    <alternativeName>
        <fullName evidence="9 11">N(1)-alpha-phosphoribosyltransferase</fullName>
    </alternativeName>
</protein>
<evidence type="ECO:0000256" key="11">
    <source>
        <dbReference type="HAMAP-Rule" id="MF_00230"/>
    </source>
</evidence>
<dbReference type="FunFam" id="3.40.50.10210:FF:000001">
    <property type="entry name" value="Nicotinate-nucleotide--dimethylbenzimidazole phosphoribosyltransferase"/>
    <property type="match status" value="1"/>
</dbReference>
<dbReference type="KEGG" id="nhu:H0264_15910"/>
<dbReference type="GO" id="GO:0009236">
    <property type="term" value="P:cobalamin biosynthetic process"/>
    <property type="evidence" value="ECO:0007669"/>
    <property type="project" value="UniProtKB-UniRule"/>
</dbReference>
<dbReference type="InterPro" id="IPR003203">
    <property type="entry name" value="CobU/CobP"/>
</dbReference>
<dbReference type="Gene3D" id="3.40.50.300">
    <property type="entry name" value="P-loop containing nucleotide triphosphate hydrolases"/>
    <property type="match status" value="1"/>
</dbReference>
<keyword evidence="6 11" id="KW-0169">Cobalamin biosynthesis</keyword>
<evidence type="ECO:0000256" key="4">
    <source>
        <dbReference type="ARBA" id="ARBA00011991"/>
    </source>
</evidence>
<dbReference type="RefSeq" id="WP_181584679.1">
    <property type="nucleotide sequence ID" value="NZ_CP059399.1"/>
</dbReference>
<dbReference type="SUPFAM" id="SSF52733">
    <property type="entry name" value="Nicotinate mononucleotide:5,6-dimethylbenzimidazole phosphoribosyltransferase (CobT)"/>
    <property type="match status" value="1"/>
</dbReference>
<dbReference type="EC" id="2.4.2.21" evidence="4 11"/>
<evidence type="ECO:0000256" key="3">
    <source>
        <dbReference type="ARBA" id="ARBA00007110"/>
    </source>
</evidence>
<dbReference type="GO" id="GO:0008939">
    <property type="term" value="F:nicotinate-nucleotide-dimethylbenzimidazole phosphoribosyltransferase activity"/>
    <property type="evidence" value="ECO:0007669"/>
    <property type="project" value="UniProtKB-UniRule"/>
</dbReference>
<keyword evidence="7 11" id="KW-0328">Glycosyltransferase</keyword>
<dbReference type="CDD" id="cd02439">
    <property type="entry name" value="DMB-PRT_CobT"/>
    <property type="match status" value="1"/>
</dbReference>
<dbReference type="Pfam" id="PF02277">
    <property type="entry name" value="DBI_PRT"/>
    <property type="match status" value="1"/>
</dbReference>
<dbReference type="InterPro" id="IPR027417">
    <property type="entry name" value="P-loop_NTPase"/>
</dbReference>
<name>A0A7D6VI97_9NOCA</name>
<keyword evidence="14" id="KW-1185">Reference proteome</keyword>
<comment type="similarity">
    <text evidence="3 11">Belongs to the CobT family.</text>
</comment>
<dbReference type="Proteomes" id="UP000515512">
    <property type="component" value="Chromosome"/>
</dbReference>
<dbReference type="Gene3D" id="1.10.1610.10">
    <property type="match status" value="1"/>
</dbReference>
<comment type="function">
    <text evidence="1 11">Catalyzes the synthesis of alpha-ribazole-5'-phosphate from nicotinate mononucleotide (NAMN) and 5,6-dimethylbenzimidazole (DMB).</text>
</comment>
<dbReference type="EMBL" id="CP059399">
    <property type="protein sequence ID" value="QLY33515.1"/>
    <property type="molecule type" value="Genomic_DNA"/>
</dbReference>
<dbReference type="InterPro" id="IPR003200">
    <property type="entry name" value="Nict_dMeBzImd_PRibTrfase"/>
</dbReference>
<evidence type="ECO:0000256" key="12">
    <source>
        <dbReference type="SAM" id="MobiDB-lite"/>
    </source>
</evidence>
<keyword evidence="8 11" id="KW-0808">Transferase</keyword>
<dbReference type="InterPro" id="IPR036087">
    <property type="entry name" value="Nict_dMeBzImd_PRibTrfase_sf"/>
</dbReference>
<sequence>MSHTAQTTDRPLRTLVLGGARSGKSAFAEQLVASEAVRYVATAVPDPADEDFAERIAAHQARRPATWTVVEGDAVAALADSAPATLIDDLGTWLTARIDARAAWESPRGTIAPDLDALVGAVAAYQDRLVIVSPEVGLGVIPSTRSGRLFRDELGSLNQRLAQVCDEVYLLVAGQPMRVKPDGAIASAAALSDAAEAISGVALAAGLSEPADQGRAQHAAAEALSATGRAASPDHTAPQADSGDSQTVSDPGTGKAAAVSGAEGVDVATGLAADADAAAVGAADATAALVNGSSAGGAGAVGAAAVGAEATAGGEDDSAPKLTKVLARPVEFGPVAGPDVAVRGLAEERQGQLTKPAGALGRLEALGNWVAACQGVCPPRQFERARVVVFAGDHGVARHGVSAYPSEVTAQMVANFRNGGAAVNVLARLADATVRVEDIAVDGETAAEISKFKVRRSSGSIDREDALSEEEVQAALAAGAAIADEEIDSGADLLIAGDMGIGNTTPATVLIASLTDTEPVIAVGRGTGVDDAGWIRKTAAIRDAMWRARPVLREPVALLRKVSGADLAAMTGFLAQAATRRTPVILDGVVVTAAALVADQLAPGARAWWVAGHRSSEPSHKIALERLQLEPLVDMNMRLGEGSGALTALPVLRAAVATLADMATFAEAGVSTADATEPASA</sequence>
<dbReference type="InterPro" id="IPR017846">
    <property type="entry name" value="Nict_dMeBzImd_PRibTrfase_bact"/>
</dbReference>
<evidence type="ECO:0000256" key="6">
    <source>
        <dbReference type="ARBA" id="ARBA00022573"/>
    </source>
</evidence>
<comment type="catalytic activity">
    <reaction evidence="10 11">
        <text>5,6-dimethylbenzimidazole + nicotinate beta-D-ribonucleotide = alpha-ribazole 5'-phosphate + nicotinate + H(+)</text>
        <dbReference type="Rhea" id="RHEA:11196"/>
        <dbReference type="ChEBI" id="CHEBI:15378"/>
        <dbReference type="ChEBI" id="CHEBI:15890"/>
        <dbReference type="ChEBI" id="CHEBI:32544"/>
        <dbReference type="ChEBI" id="CHEBI:57502"/>
        <dbReference type="ChEBI" id="CHEBI:57918"/>
        <dbReference type="EC" id="2.4.2.21"/>
    </reaction>
</comment>
<evidence type="ECO:0000256" key="1">
    <source>
        <dbReference type="ARBA" id="ARBA00002197"/>
    </source>
</evidence>
<dbReference type="UniPathway" id="UPA00061">
    <property type="reaction ID" value="UER00516"/>
</dbReference>
<evidence type="ECO:0000313" key="14">
    <source>
        <dbReference type="Proteomes" id="UP000515512"/>
    </source>
</evidence>
<comment type="pathway">
    <text evidence="2 11">Nucleoside biosynthesis; alpha-ribazole biosynthesis; alpha-ribazole from 5,6-dimethylbenzimidazole: step 1/2.</text>
</comment>
<dbReference type="InterPro" id="IPR023195">
    <property type="entry name" value="Nict_dMeBzImd_PRibTrfase_N"/>
</dbReference>
<evidence type="ECO:0000256" key="9">
    <source>
        <dbReference type="ARBA" id="ARBA00030686"/>
    </source>
</evidence>
<dbReference type="CDD" id="cd00544">
    <property type="entry name" value="CobU"/>
    <property type="match status" value="1"/>
</dbReference>
<proteinExistence type="inferred from homology"/>
<dbReference type="PANTHER" id="PTHR43463:SF1">
    <property type="entry name" value="NICOTINATE-NUCLEOTIDE--DIMETHYLBENZIMIDAZOLE PHOSPHORIBOSYLTRANSFERASE"/>
    <property type="match status" value="1"/>
</dbReference>
<evidence type="ECO:0000256" key="8">
    <source>
        <dbReference type="ARBA" id="ARBA00022679"/>
    </source>
</evidence>
<dbReference type="GO" id="GO:0000166">
    <property type="term" value="F:nucleotide binding"/>
    <property type="evidence" value="ECO:0007669"/>
    <property type="project" value="InterPro"/>
</dbReference>
<dbReference type="NCBIfam" id="TIGR03160">
    <property type="entry name" value="cobT_DBIPRT"/>
    <property type="match status" value="1"/>
</dbReference>
<evidence type="ECO:0000256" key="5">
    <source>
        <dbReference type="ARBA" id="ARBA00015486"/>
    </source>
</evidence>
<evidence type="ECO:0000313" key="13">
    <source>
        <dbReference type="EMBL" id="QLY33515.1"/>
    </source>
</evidence>
<dbReference type="PANTHER" id="PTHR43463">
    <property type="entry name" value="NICOTINATE-NUCLEOTIDE--DIMETHYLBENZIMIDAZOLE PHOSPHORIBOSYLTRANSFERASE"/>
    <property type="match status" value="1"/>
</dbReference>
<dbReference type="GO" id="GO:0043752">
    <property type="term" value="F:adenosylcobinamide kinase activity"/>
    <property type="evidence" value="ECO:0007669"/>
    <property type="project" value="InterPro"/>
</dbReference>
<dbReference type="SUPFAM" id="SSF52540">
    <property type="entry name" value="P-loop containing nucleoside triphosphate hydrolases"/>
    <property type="match status" value="1"/>
</dbReference>
<feature type="region of interest" description="Disordered" evidence="12">
    <location>
        <begin position="214"/>
        <end position="257"/>
    </location>
</feature>
<feature type="active site" description="Proton acceptor" evidence="11">
    <location>
        <position position="641"/>
    </location>
</feature>
<accession>A0A7D6VI97</accession>
<reference evidence="13 14" key="1">
    <citation type="submission" date="2020-07" db="EMBL/GenBank/DDBJ databases">
        <authorList>
            <person name="Zhuang K."/>
            <person name="Ran Y."/>
        </authorList>
    </citation>
    <scope>NUCLEOTIDE SEQUENCE [LARGE SCALE GENOMIC DNA]</scope>
    <source>
        <strain evidence="13 14">WCH-YHL-001</strain>
    </source>
</reference>
<evidence type="ECO:0000256" key="2">
    <source>
        <dbReference type="ARBA" id="ARBA00005049"/>
    </source>
</evidence>